<reference evidence="1" key="1">
    <citation type="submission" date="2007-06" db="EMBL/GenBank/DDBJ databases">
        <title>Complete sequence of Methanococcus aeolicus Nankai-3.</title>
        <authorList>
            <consortium name="US DOE Joint Genome Institute"/>
            <person name="Copeland A."/>
            <person name="Lucas S."/>
            <person name="Lapidus A."/>
            <person name="Barry K."/>
            <person name="Glavina del Rio T."/>
            <person name="Dalin E."/>
            <person name="Tice H."/>
            <person name="Pitluck S."/>
            <person name="Chain P."/>
            <person name="Malfatti S."/>
            <person name="Shin M."/>
            <person name="Vergez L."/>
            <person name="Schmutz J."/>
            <person name="Larimer F."/>
            <person name="Land M."/>
            <person name="Hauser L."/>
            <person name="Kyrpides N."/>
            <person name="Lykidis A."/>
            <person name="Sieprawska-Lupa M."/>
            <person name="Whitman W.B."/>
            <person name="Richardson P."/>
        </authorList>
    </citation>
    <scope>NUCLEOTIDE SEQUENCE [LARGE SCALE GENOMIC DNA]</scope>
    <source>
        <strain evidence="1">Nankai-3</strain>
    </source>
</reference>
<sequence>MATIRYDKNKAIKISAEIFPDNICEQCGRCCITHVFKDGDGIPVIVYCEHYNPKTKLCNIYYNRFEKEDSCLSMIEGILAQAFPKDCPYVKDLKNYSEPNCYKIIRDFEKRKKGKFKY</sequence>
<accession>A6UX44</accession>
<dbReference type="HOGENOM" id="CLU_2243898_0_0_2"/>
<protein>
    <recommendedName>
        <fullName evidence="3">Flagellin N-methylase</fullName>
    </recommendedName>
</protein>
<organism evidence="1 2">
    <name type="scientific">Methanococcus aeolicus (strain ATCC BAA-1280 / DSM 17508 / OCM 812 / Nankai-3)</name>
    <dbReference type="NCBI Taxonomy" id="419665"/>
    <lineage>
        <taxon>Archaea</taxon>
        <taxon>Methanobacteriati</taxon>
        <taxon>Methanobacteriota</taxon>
        <taxon>Methanomada group</taxon>
        <taxon>Methanococci</taxon>
        <taxon>Methanococcales</taxon>
        <taxon>Methanococcaceae</taxon>
        <taxon>Methanococcus</taxon>
    </lineage>
</organism>
<dbReference type="AlphaFoldDB" id="A6UX44"/>
<gene>
    <name evidence="1" type="ordered locus">Maeo_1490</name>
</gene>
<dbReference type="KEGG" id="mae:Maeo_1490"/>
<proteinExistence type="predicted"/>
<dbReference type="GeneID" id="5327221"/>
<evidence type="ECO:0000313" key="2">
    <source>
        <dbReference type="Proteomes" id="UP000001106"/>
    </source>
</evidence>
<evidence type="ECO:0000313" key="1">
    <source>
        <dbReference type="EMBL" id="ABR57066.1"/>
    </source>
</evidence>
<keyword evidence="2" id="KW-1185">Reference proteome</keyword>
<dbReference type="eggNOG" id="arCOG05086">
    <property type="taxonomic scope" value="Archaea"/>
</dbReference>
<name>A6UX44_META3</name>
<dbReference type="EMBL" id="CP000743">
    <property type="protein sequence ID" value="ABR57066.1"/>
    <property type="molecule type" value="Genomic_DNA"/>
</dbReference>
<dbReference type="OrthoDB" id="63149at2157"/>
<evidence type="ECO:0008006" key="3">
    <source>
        <dbReference type="Google" id="ProtNLM"/>
    </source>
</evidence>
<dbReference type="RefSeq" id="WP_011974198.1">
    <property type="nucleotide sequence ID" value="NC_009635.1"/>
</dbReference>
<dbReference type="Proteomes" id="UP000001106">
    <property type="component" value="Chromosome"/>
</dbReference>
<dbReference type="STRING" id="419665.Maeo_1490"/>